<keyword evidence="1" id="KW-0812">Transmembrane</keyword>
<keyword evidence="3" id="KW-1185">Reference proteome</keyword>
<protein>
    <submittedName>
        <fullName evidence="2">VWA domain-containing protein</fullName>
    </submittedName>
</protein>
<dbReference type="PANTHER" id="PTHR37947:SF1">
    <property type="entry name" value="BLL2462 PROTEIN"/>
    <property type="match status" value="1"/>
</dbReference>
<dbReference type="CDD" id="cd00198">
    <property type="entry name" value="vWFA"/>
    <property type="match status" value="1"/>
</dbReference>
<name>A0ABW3Y3P9_9FLAO</name>
<accession>A0ABW3Y3P9</accession>
<evidence type="ECO:0000256" key="1">
    <source>
        <dbReference type="SAM" id="Phobius"/>
    </source>
</evidence>
<organism evidence="2 3">
    <name type="scientific">Namhaeicola litoreus</name>
    <dbReference type="NCBI Taxonomy" id="1052145"/>
    <lineage>
        <taxon>Bacteria</taxon>
        <taxon>Pseudomonadati</taxon>
        <taxon>Bacteroidota</taxon>
        <taxon>Flavobacteriia</taxon>
        <taxon>Flavobacteriales</taxon>
        <taxon>Flavobacteriaceae</taxon>
        <taxon>Namhaeicola</taxon>
    </lineage>
</organism>
<feature type="transmembrane region" description="Helical" evidence="1">
    <location>
        <begin position="6"/>
        <end position="23"/>
    </location>
</feature>
<sequence length="662" mass="76123">MILTIFLALLISSVIVYFFYWKTKKQAGSYLWLSSILRGLALFLVLLLIFDPKIEMVSESIEKSNLLVLLDQSSSIQKQNKDSIAASLKDNIQEDKDLNRKFNISFFLFAKNLALSEKDSLEVNGTNIHGAISGLNDLFANNQNAIVLITDGNQNEGVNYIYAPNKIPVYPVILGDTSTSFDISIHKVNVNKYSFKGQKFPVEVFVQYDGKQPIRRAVKIFENKRQIAQEFVDLGPNLGSAIVQFKIESQTVGNHFYSVSVDQIEGEKDLINNASPFSVTVIDESAKVLLLYKQLHPDMGFWKRMIELNQQREVDVASVESFSGELTNYKFVILMGFDSSFNLIYKKLIDNKINHLIETINGTNYNVLSSQNKTISFDESPISITIKVFESNNFSEIDLNPLEFEKYPPLISKIKKVSFKESHEVLWKDELENPILVFQNKNFRSVYLFAENIFQWQTYHGLTGSQKNNFEDYFDGIIQFLQFQYNDQVVLDYPKIVFKDEKIVISLKVFDANFNLSTNDDMILNIISENDTSERKLPMIFKNNKYQSNFFLAPGKYNFKIQRNGNLEKTGSFQVLDFSAEDRETASNFKDLNQLAIHTKGELFMPYQLDSLKSILLKSNSFKPILSEEKEEQSFIDIKWILGLIALSLTLDWFLRKSQGFY</sequence>
<reference evidence="3" key="1">
    <citation type="journal article" date="2019" name="Int. J. Syst. Evol. Microbiol.">
        <title>The Global Catalogue of Microorganisms (GCM) 10K type strain sequencing project: providing services to taxonomists for standard genome sequencing and annotation.</title>
        <authorList>
            <consortium name="The Broad Institute Genomics Platform"/>
            <consortium name="The Broad Institute Genome Sequencing Center for Infectious Disease"/>
            <person name="Wu L."/>
            <person name="Ma J."/>
        </authorList>
    </citation>
    <scope>NUCLEOTIDE SEQUENCE [LARGE SCALE GENOMIC DNA]</scope>
    <source>
        <strain evidence="3">CCUG 61485</strain>
    </source>
</reference>
<keyword evidence="1" id="KW-0472">Membrane</keyword>
<dbReference type="PANTHER" id="PTHR37947">
    <property type="entry name" value="BLL2462 PROTEIN"/>
    <property type="match status" value="1"/>
</dbReference>
<comment type="caution">
    <text evidence="2">The sequence shown here is derived from an EMBL/GenBank/DDBJ whole genome shotgun (WGS) entry which is preliminary data.</text>
</comment>
<evidence type="ECO:0000313" key="2">
    <source>
        <dbReference type="EMBL" id="MFD1316284.1"/>
    </source>
</evidence>
<feature type="transmembrane region" description="Helical" evidence="1">
    <location>
        <begin position="30"/>
        <end position="50"/>
    </location>
</feature>
<dbReference type="RefSeq" id="WP_377179115.1">
    <property type="nucleotide sequence ID" value="NZ_JBHTMY010000003.1"/>
</dbReference>
<gene>
    <name evidence="2" type="ORF">ACFQ39_11705</name>
</gene>
<dbReference type="InterPro" id="IPR036465">
    <property type="entry name" value="vWFA_dom_sf"/>
</dbReference>
<dbReference type="SUPFAM" id="SSF53300">
    <property type="entry name" value="vWA-like"/>
    <property type="match status" value="1"/>
</dbReference>
<evidence type="ECO:0000313" key="3">
    <source>
        <dbReference type="Proteomes" id="UP001597201"/>
    </source>
</evidence>
<dbReference type="Proteomes" id="UP001597201">
    <property type="component" value="Unassembled WGS sequence"/>
</dbReference>
<keyword evidence="1" id="KW-1133">Transmembrane helix</keyword>
<proteinExistence type="predicted"/>
<dbReference type="EMBL" id="JBHTMY010000003">
    <property type="protein sequence ID" value="MFD1316284.1"/>
    <property type="molecule type" value="Genomic_DNA"/>
</dbReference>